<keyword evidence="2" id="KW-1185">Reference proteome</keyword>
<evidence type="ECO:0000313" key="2">
    <source>
        <dbReference type="Proteomes" id="UP000245207"/>
    </source>
</evidence>
<accession>A0A2U1PZH0</accession>
<name>A0A2U1PZH0_ARTAN</name>
<dbReference type="AlphaFoldDB" id="A0A2U1PZH0"/>
<sequence>MELMALTVLSSDAEPKISEEIPLDVKYPICDVETNLIGDIGVVFDIKRSDGTTCRYTKLQHMLWVFDREDVCNLWDVYRQKYGKDEYKCMKSNDTIEIADFLMWQSLKVMFNPAMDDHIWREIHGCKLRKWMLYQSCGVHFLDIGTYTL</sequence>
<dbReference type="EMBL" id="PKPP01000565">
    <property type="protein sequence ID" value="PWA91170.1"/>
    <property type="molecule type" value="Genomic_DNA"/>
</dbReference>
<gene>
    <name evidence="1" type="ORF">CTI12_AA092580</name>
</gene>
<evidence type="ECO:0000313" key="1">
    <source>
        <dbReference type="EMBL" id="PWA91170.1"/>
    </source>
</evidence>
<dbReference type="Proteomes" id="UP000245207">
    <property type="component" value="Unassembled WGS sequence"/>
</dbReference>
<proteinExistence type="predicted"/>
<protein>
    <submittedName>
        <fullName evidence="1">Uncharacterized protein</fullName>
    </submittedName>
</protein>
<comment type="caution">
    <text evidence="1">The sequence shown here is derived from an EMBL/GenBank/DDBJ whole genome shotgun (WGS) entry which is preliminary data.</text>
</comment>
<organism evidence="1 2">
    <name type="scientific">Artemisia annua</name>
    <name type="common">Sweet wormwood</name>
    <dbReference type="NCBI Taxonomy" id="35608"/>
    <lineage>
        <taxon>Eukaryota</taxon>
        <taxon>Viridiplantae</taxon>
        <taxon>Streptophyta</taxon>
        <taxon>Embryophyta</taxon>
        <taxon>Tracheophyta</taxon>
        <taxon>Spermatophyta</taxon>
        <taxon>Magnoliopsida</taxon>
        <taxon>eudicotyledons</taxon>
        <taxon>Gunneridae</taxon>
        <taxon>Pentapetalae</taxon>
        <taxon>asterids</taxon>
        <taxon>campanulids</taxon>
        <taxon>Asterales</taxon>
        <taxon>Asteraceae</taxon>
        <taxon>Asteroideae</taxon>
        <taxon>Anthemideae</taxon>
        <taxon>Artemisiinae</taxon>
        <taxon>Artemisia</taxon>
    </lineage>
</organism>
<reference evidence="1 2" key="1">
    <citation type="journal article" date="2018" name="Mol. Plant">
        <title>The genome of Artemisia annua provides insight into the evolution of Asteraceae family and artemisinin biosynthesis.</title>
        <authorList>
            <person name="Shen Q."/>
            <person name="Zhang L."/>
            <person name="Liao Z."/>
            <person name="Wang S."/>
            <person name="Yan T."/>
            <person name="Shi P."/>
            <person name="Liu M."/>
            <person name="Fu X."/>
            <person name="Pan Q."/>
            <person name="Wang Y."/>
            <person name="Lv Z."/>
            <person name="Lu X."/>
            <person name="Zhang F."/>
            <person name="Jiang W."/>
            <person name="Ma Y."/>
            <person name="Chen M."/>
            <person name="Hao X."/>
            <person name="Li L."/>
            <person name="Tang Y."/>
            <person name="Lv G."/>
            <person name="Zhou Y."/>
            <person name="Sun X."/>
            <person name="Brodelius P.E."/>
            <person name="Rose J.K.C."/>
            <person name="Tang K."/>
        </authorList>
    </citation>
    <scope>NUCLEOTIDE SEQUENCE [LARGE SCALE GENOMIC DNA]</scope>
    <source>
        <strain evidence="2">cv. Huhao1</strain>
        <tissue evidence="1">Leaf</tissue>
    </source>
</reference>